<dbReference type="EMBL" id="OX336137">
    <property type="protein sequence ID" value="CAI2718867.1"/>
    <property type="molecule type" value="Genomic_DNA"/>
</dbReference>
<dbReference type="Gene3D" id="3.40.50.150">
    <property type="entry name" value="Vaccinia Virus protein VP39"/>
    <property type="match status" value="1"/>
</dbReference>
<keyword evidence="2" id="KW-1185">Reference proteome</keyword>
<accession>A0ABM9HF32</accession>
<gene>
    <name evidence="1" type="ORF">NSPWAT_2011</name>
</gene>
<name>A0ABM9HF32_9BACT</name>
<dbReference type="Proteomes" id="UP001157733">
    <property type="component" value="Chromosome"/>
</dbReference>
<protein>
    <recommendedName>
        <fullName evidence="3">Class I SAM-dependent methyltransferase</fullName>
    </recommendedName>
</protein>
<proteinExistence type="predicted"/>
<dbReference type="InterPro" id="IPR029063">
    <property type="entry name" value="SAM-dependent_MTases_sf"/>
</dbReference>
<evidence type="ECO:0000313" key="1">
    <source>
        <dbReference type="EMBL" id="CAI2718867.1"/>
    </source>
</evidence>
<organism evidence="1 2">
    <name type="scientific">Nitrospina watsonii</name>
    <dbReference type="NCBI Taxonomy" id="1323948"/>
    <lineage>
        <taxon>Bacteria</taxon>
        <taxon>Pseudomonadati</taxon>
        <taxon>Nitrospinota/Tectimicrobiota group</taxon>
        <taxon>Nitrospinota</taxon>
        <taxon>Nitrospinia</taxon>
        <taxon>Nitrospinales</taxon>
        <taxon>Nitrospinaceae</taxon>
        <taxon>Nitrospina</taxon>
    </lineage>
</organism>
<evidence type="ECO:0008006" key="3">
    <source>
        <dbReference type="Google" id="ProtNLM"/>
    </source>
</evidence>
<evidence type="ECO:0000313" key="2">
    <source>
        <dbReference type="Proteomes" id="UP001157733"/>
    </source>
</evidence>
<dbReference type="SUPFAM" id="SSF53335">
    <property type="entry name" value="S-adenosyl-L-methionine-dependent methyltransferases"/>
    <property type="match status" value="1"/>
</dbReference>
<sequence length="620" mass="71082">MTDPKTFLDVLEKPGNVAFPASLQEIESLKQSLSSLNHATEAGSDYWFTGDAPSAATTRIKQYPTGHRVFYTGQGRRFLMTDPEGHTLHEAEWQPHPETGEPQFKNVRMQLDCRQWAGIRPRAKKFSNRINISSMPGWERMTLDDLRKGAAQAWRVPYSEVKYFYHDENFVPAGKGEYDVQLFKDGLYVLIDGDWEKTLFISYMFTVNWDRLDLIPVVELFQSTLPGTGGAAFEFIWGLYEDQSRQADLPPLRYRGLPTYPSKEAFNIFNAFFEPKGPKSEDTLNVFMDPDRSHELEWTPRANPPWRYFSDEHKISLSVQNGLLYKVSVQDDPVALPYINAARGGRGPCQRTLEVIGDALVLHDGPERRDLPLDPAWNITKQASQPFTPPSHPFGWRHFFSDSLPAVDPLKVLFTVPIYPDGDAEIHEPTLQPMAVDQILHYMEQHADMAERLEKVKRVLVHTFDTVIAGCIDCAQAREYVVLYSDAEFAQKNAQELWNYAAARNQLENVRQTRFLKEEDNVEAVYQETYDLIYKWIPFFYHTDRDTCEKILMSVVQALAPGGLAFLVGPWPLKGLLEAYGLHVLNADRIVEMPFFQQHLKMCPENQANPDATVFFVEKK</sequence>
<reference evidence="1 2" key="1">
    <citation type="submission" date="2022-09" db="EMBL/GenBank/DDBJ databases">
        <authorList>
            <person name="Kop L."/>
        </authorList>
    </citation>
    <scope>NUCLEOTIDE SEQUENCE [LARGE SCALE GENOMIC DNA]</scope>
    <source>
        <strain evidence="1 2">347</strain>
    </source>
</reference>
<dbReference type="RefSeq" id="WP_282011735.1">
    <property type="nucleotide sequence ID" value="NZ_OX336137.1"/>
</dbReference>